<evidence type="ECO:0000256" key="2">
    <source>
        <dbReference type="PROSITE-ProRule" id="PRU00169"/>
    </source>
</evidence>
<dbReference type="PANTHER" id="PTHR44591:SF18">
    <property type="entry name" value="REGULATORY PROTEIN"/>
    <property type="match status" value="1"/>
</dbReference>
<dbReference type="Gene3D" id="3.40.50.2300">
    <property type="match status" value="1"/>
</dbReference>
<dbReference type="SUPFAM" id="SSF52172">
    <property type="entry name" value="CheY-like"/>
    <property type="match status" value="1"/>
</dbReference>
<dbReference type="InterPro" id="IPR050595">
    <property type="entry name" value="Bact_response_regulator"/>
</dbReference>
<evidence type="ECO:0000313" key="6">
    <source>
        <dbReference type="Proteomes" id="UP000614714"/>
    </source>
</evidence>
<feature type="compositionally biased region" description="Low complexity" evidence="3">
    <location>
        <begin position="207"/>
        <end position="228"/>
    </location>
</feature>
<comment type="caution">
    <text evidence="5">The sequence shown here is derived from an EMBL/GenBank/DDBJ whole genome shotgun (WGS) entry which is preliminary data.</text>
</comment>
<feature type="compositionally biased region" description="Basic and acidic residues" evidence="3">
    <location>
        <begin position="188"/>
        <end position="198"/>
    </location>
</feature>
<sequence length="391" mass="41839">MLIVCPNCKKRFNVVVSSSDEPKKLRCSSCKAVFRLVRKSERPAAPQTRVKVVVANESAAFCKAVEKVLAAEPFELYLCTDGKEALETVQRVQPGVLLLDVALPTMFGFEVCERVRQDPALAKTKIVLIASIYDKTRYKRSPNSLYGADDYIEKHHIPDSLVSMIYRLTSGDVPPVVSPTESELAAQEESRSEIRQVEVEETSMPQAAAPVPAAPEAPAAPAASAPEVTPAAAPAAPVVAAPEAPPEAAPEAPAAVPAPPEVPVIEAAEPPVVEAPAAPAMAAPELPVVAPAAPSAPAAAEPAAASAQLPEEQVKARRLARIIVSDIVLYNQAKVEQGVREGSFYELLADDIREGEYLYQQRVSQQVRDTTSFLKDAFDELIAKKRAELSL</sequence>
<dbReference type="PANTHER" id="PTHR44591">
    <property type="entry name" value="STRESS RESPONSE REGULATOR PROTEIN 1"/>
    <property type="match status" value="1"/>
</dbReference>
<dbReference type="Pfam" id="PF13717">
    <property type="entry name" value="Zn_ribbon_4"/>
    <property type="match status" value="1"/>
</dbReference>
<dbReference type="InterPro" id="IPR001789">
    <property type="entry name" value="Sig_transdc_resp-reg_receiver"/>
</dbReference>
<keyword evidence="1 2" id="KW-0597">Phosphoprotein</keyword>
<dbReference type="SMART" id="SM00448">
    <property type="entry name" value="REC"/>
    <property type="match status" value="1"/>
</dbReference>
<dbReference type="Pfam" id="PF00072">
    <property type="entry name" value="Response_reg"/>
    <property type="match status" value="1"/>
</dbReference>
<dbReference type="InterPro" id="IPR011723">
    <property type="entry name" value="Znf/thioredoxin_put"/>
</dbReference>
<evidence type="ECO:0000256" key="3">
    <source>
        <dbReference type="SAM" id="MobiDB-lite"/>
    </source>
</evidence>
<evidence type="ECO:0000313" key="5">
    <source>
        <dbReference type="EMBL" id="MBJ6750947.1"/>
    </source>
</evidence>
<evidence type="ECO:0000259" key="4">
    <source>
        <dbReference type="PROSITE" id="PS50110"/>
    </source>
</evidence>
<proteinExistence type="predicted"/>
<protein>
    <submittedName>
        <fullName evidence="5">Zinc-ribbon domain-containing protein</fullName>
    </submittedName>
</protein>
<keyword evidence="6" id="KW-1185">Reference proteome</keyword>
<gene>
    <name evidence="5" type="ORF">JFN91_12040</name>
</gene>
<evidence type="ECO:0000256" key="1">
    <source>
        <dbReference type="ARBA" id="ARBA00022553"/>
    </source>
</evidence>
<feature type="region of interest" description="Disordered" evidence="3">
    <location>
        <begin position="176"/>
        <end position="228"/>
    </location>
</feature>
<reference evidence="5 6" key="1">
    <citation type="submission" date="2020-12" db="EMBL/GenBank/DDBJ databases">
        <title>Geomonas sp. Red421, isolated from paddy soil.</title>
        <authorList>
            <person name="Xu Z."/>
            <person name="Zhang Z."/>
            <person name="Masuda Y."/>
            <person name="Itoh H."/>
            <person name="Senoo K."/>
        </authorList>
    </citation>
    <scope>NUCLEOTIDE SEQUENCE [LARGE SCALE GENOMIC DNA]</scope>
    <source>
        <strain evidence="5 6">Red421</strain>
    </source>
</reference>
<dbReference type="InterPro" id="IPR011006">
    <property type="entry name" value="CheY-like_superfamily"/>
</dbReference>
<dbReference type="EMBL" id="JAEMHL010000005">
    <property type="protein sequence ID" value="MBJ6750947.1"/>
    <property type="molecule type" value="Genomic_DNA"/>
</dbReference>
<name>A0ABS0YGC7_9BACT</name>
<organism evidence="5 6">
    <name type="scientific">Geomonas anaerohicana</name>
    <dbReference type="NCBI Taxonomy" id="2798583"/>
    <lineage>
        <taxon>Bacteria</taxon>
        <taxon>Pseudomonadati</taxon>
        <taxon>Thermodesulfobacteriota</taxon>
        <taxon>Desulfuromonadia</taxon>
        <taxon>Geobacterales</taxon>
        <taxon>Geobacteraceae</taxon>
        <taxon>Geomonas</taxon>
    </lineage>
</organism>
<feature type="domain" description="Response regulatory" evidence="4">
    <location>
        <begin position="51"/>
        <end position="169"/>
    </location>
</feature>
<dbReference type="Proteomes" id="UP000614714">
    <property type="component" value="Unassembled WGS sequence"/>
</dbReference>
<dbReference type="RefSeq" id="WP_199389430.1">
    <property type="nucleotide sequence ID" value="NZ_JAEMHL010000005.1"/>
</dbReference>
<feature type="modified residue" description="4-aspartylphosphate" evidence="2">
    <location>
        <position position="100"/>
    </location>
</feature>
<dbReference type="PROSITE" id="PS50110">
    <property type="entry name" value="RESPONSE_REGULATORY"/>
    <property type="match status" value="1"/>
</dbReference>
<accession>A0ABS0YGC7</accession>